<keyword evidence="6 10" id="KW-1133">Transmembrane helix</keyword>
<feature type="domain" description="CBS" evidence="12">
    <location>
        <begin position="284"/>
        <end position="341"/>
    </location>
</feature>
<sequence length="436" mass="48864">MYALNLFLVALLIVATAFFVAAEFAIVRLRSSRVDQMVLEGRKNALAVGRVTSNLDGYLSACQLGITITALGLGWLGEPTVEKILHPVFDRYGLPAEVSSILSFGIAFVSITFLHVVLGELAPKTVAIQKAEMVSLLTAKPLIYFYKVMYPFIWALNGSANWLVRIFGIKPAKEHEEAHSEEELRIILTESYKSGMINQAEYGYVNKIFAFDELLAREIMVPRTDMVCIGVHAGKEAALQVMKSEQYTRFPVMEGNKDHILGFINTKQFLMQLSDNPNLEIHKLIQPILSVSEAMPVKDLLLRMQQESVHMAILLDEYGGTSGLITIEDILEEIVGEIRDEFDTEEKAEIEKLGENHILVDGKVSLELVCSMLGIELLDEELDTIGGWVYTQNPALKKGSEWTYGPLKFTVREKGRHRIRKLEIIKMEAVVSENEG</sequence>
<evidence type="ECO:0000256" key="5">
    <source>
        <dbReference type="ARBA" id="ARBA00022737"/>
    </source>
</evidence>
<evidence type="ECO:0000256" key="3">
    <source>
        <dbReference type="ARBA" id="ARBA00022475"/>
    </source>
</evidence>
<evidence type="ECO:0000259" key="13">
    <source>
        <dbReference type="PROSITE" id="PS51846"/>
    </source>
</evidence>
<evidence type="ECO:0000313" key="14">
    <source>
        <dbReference type="EMBL" id="RRJ63669.1"/>
    </source>
</evidence>
<dbReference type="CDD" id="cd04590">
    <property type="entry name" value="CBS_pair_CorC_HlyC_assoc"/>
    <property type="match status" value="1"/>
</dbReference>
<accession>A0A3P3U214</accession>
<proteinExistence type="inferred from homology"/>
<dbReference type="Pfam" id="PF01595">
    <property type="entry name" value="CNNM"/>
    <property type="match status" value="1"/>
</dbReference>
<evidence type="ECO:0000259" key="12">
    <source>
        <dbReference type="PROSITE" id="PS51371"/>
    </source>
</evidence>
<keyword evidence="8 10" id="KW-0472">Membrane</keyword>
<dbReference type="Pfam" id="PF03471">
    <property type="entry name" value="CorC_HlyC"/>
    <property type="match status" value="1"/>
</dbReference>
<evidence type="ECO:0000313" key="15">
    <source>
        <dbReference type="Proteomes" id="UP000267017"/>
    </source>
</evidence>
<dbReference type="SUPFAM" id="SSF54631">
    <property type="entry name" value="CBS-domain pair"/>
    <property type="match status" value="1"/>
</dbReference>
<dbReference type="GO" id="GO:0050660">
    <property type="term" value="F:flavin adenine dinucleotide binding"/>
    <property type="evidence" value="ECO:0007669"/>
    <property type="project" value="InterPro"/>
</dbReference>
<feature type="transmembrane region" description="Helical" evidence="11">
    <location>
        <begin position="6"/>
        <end position="27"/>
    </location>
</feature>
<comment type="subcellular location">
    <subcellularLocation>
        <location evidence="1">Cell membrane</location>
        <topology evidence="1">Multi-pass membrane protein</topology>
    </subcellularLocation>
</comment>
<feature type="domain" description="CNNM transmembrane" evidence="13">
    <location>
        <begin position="1"/>
        <end position="201"/>
    </location>
</feature>
<keyword evidence="4 10" id="KW-0812">Transmembrane</keyword>
<keyword evidence="3" id="KW-1003">Cell membrane</keyword>
<dbReference type="InterPro" id="IPR016169">
    <property type="entry name" value="FAD-bd_PCMH_sub2"/>
</dbReference>
<evidence type="ECO:0000256" key="10">
    <source>
        <dbReference type="PROSITE-ProRule" id="PRU01193"/>
    </source>
</evidence>
<evidence type="ECO:0000256" key="1">
    <source>
        <dbReference type="ARBA" id="ARBA00004651"/>
    </source>
</evidence>
<dbReference type="InterPro" id="IPR046342">
    <property type="entry name" value="CBS_dom_sf"/>
</dbReference>
<evidence type="ECO:0000256" key="2">
    <source>
        <dbReference type="ARBA" id="ARBA00006337"/>
    </source>
</evidence>
<evidence type="ECO:0000256" key="9">
    <source>
        <dbReference type="PROSITE-ProRule" id="PRU00703"/>
    </source>
</evidence>
<dbReference type="Gene3D" id="3.10.580.10">
    <property type="entry name" value="CBS-domain"/>
    <property type="match status" value="1"/>
</dbReference>
<dbReference type="SMART" id="SM01091">
    <property type="entry name" value="CorC_HlyC"/>
    <property type="match status" value="1"/>
</dbReference>
<dbReference type="InterPro" id="IPR000644">
    <property type="entry name" value="CBS_dom"/>
</dbReference>
<feature type="transmembrane region" description="Helical" evidence="11">
    <location>
        <begin position="142"/>
        <end position="164"/>
    </location>
</feature>
<dbReference type="Proteomes" id="UP000267017">
    <property type="component" value="Unassembled WGS sequence"/>
</dbReference>
<evidence type="ECO:0000256" key="11">
    <source>
        <dbReference type="SAM" id="Phobius"/>
    </source>
</evidence>
<keyword evidence="5" id="KW-0677">Repeat</keyword>
<feature type="domain" description="CBS" evidence="12">
    <location>
        <begin position="220"/>
        <end position="281"/>
    </location>
</feature>
<evidence type="ECO:0000256" key="7">
    <source>
        <dbReference type="ARBA" id="ARBA00023122"/>
    </source>
</evidence>
<dbReference type="Gene3D" id="3.30.465.10">
    <property type="match status" value="1"/>
</dbReference>
<dbReference type="InterPro" id="IPR044751">
    <property type="entry name" value="Ion_transp-like_CBS"/>
</dbReference>
<keyword evidence="7 9" id="KW-0129">CBS domain</keyword>
<feature type="transmembrane region" description="Helical" evidence="11">
    <location>
        <begin position="101"/>
        <end position="122"/>
    </location>
</feature>
<comment type="caution">
    <text evidence="14">The sequence shown here is derived from an EMBL/GenBank/DDBJ whole genome shotgun (WGS) entry which is preliminary data.</text>
</comment>
<dbReference type="SUPFAM" id="SSF56176">
    <property type="entry name" value="FAD-binding/transporter-associated domain-like"/>
    <property type="match status" value="1"/>
</dbReference>
<dbReference type="PANTHER" id="PTHR43099">
    <property type="entry name" value="UPF0053 PROTEIN YRKA"/>
    <property type="match status" value="1"/>
</dbReference>
<dbReference type="FunFam" id="3.10.580.10:FF:000002">
    <property type="entry name" value="Magnesium/cobalt efflux protein CorC"/>
    <property type="match status" value="1"/>
</dbReference>
<reference evidence="14 15" key="1">
    <citation type="submission" date="2018-11" db="EMBL/GenBank/DDBJ databases">
        <title>Genome sequencing of Paenibacillus sp. KCOM 3021 (= ChDC PVNT-B20).</title>
        <authorList>
            <person name="Kook J.-K."/>
            <person name="Park S.-N."/>
            <person name="Lim Y.K."/>
        </authorList>
    </citation>
    <scope>NUCLEOTIDE SEQUENCE [LARGE SCALE GENOMIC DNA]</scope>
    <source>
        <strain evidence="14 15">KCOM 3021</strain>
    </source>
</reference>
<protein>
    <submittedName>
        <fullName evidence="14">HlyC/CorC family transporter</fullName>
    </submittedName>
</protein>
<dbReference type="InterPro" id="IPR036318">
    <property type="entry name" value="FAD-bd_PCMH-like_sf"/>
</dbReference>
<dbReference type="OrthoDB" id="9798188at2"/>
<dbReference type="EMBL" id="RRCN01000001">
    <property type="protein sequence ID" value="RRJ63669.1"/>
    <property type="molecule type" value="Genomic_DNA"/>
</dbReference>
<comment type="similarity">
    <text evidence="2">Belongs to the UPF0053 family.</text>
</comment>
<dbReference type="RefSeq" id="WP_128631503.1">
    <property type="nucleotide sequence ID" value="NZ_RRCN01000001.1"/>
</dbReference>
<dbReference type="InterPro" id="IPR051676">
    <property type="entry name" value="UPF0053_domain"/>
</dbReference>
<dbReference type="PROSITE" id="PS51371">
    <property type="entry name" value="CBS"/>
    <property type="match status" value="2"/>
</dbReference>
<evidence type="ECO:0000256" key="8">
    <source>
        <dbReference type="ARBA" id="ARBA00023136"/>
    </source>
</evidence>
<dbReference type="Pfam" id="PF00571">
    <property type="entry name" value="CBS"/>
    <property type="match status" value="2"/>
</dbReference>
<dbReference type="InterPro" id="IPR005170">
    <property type="entry name" value="Transptr-assoc_dom"/>
</dbReference>
<keyword evidence="15" id="KW-1185">Reference proteome</keyword>
<dbReference type="PANTHER" id="PTHR43099:SF2">
    <property type="entry name" value="UPF0053 PROTEIN YRKA"/>
    <property type="match status" value="1"/>
</dbReference>
<name>A0A3P3U214_9BACL</name>
<organism evidence="14 15">
    <name type="scientific">Paenibacillus oralis</name>
    <dbReference type="NCBI Taxonomy" id="2490856"/>
    <lineage>
        <taxon>Bacteria</taxon>
        <taxon>Bacillati</taxon>
        <taxon>Bacillota</taxon>
        <taxon>Bacilli</taxon>
        <taxon>Bacillales</taxon>
        <taxon>Paenibacillaceae</taxon>
        <taxon>Paenibacillus</taxon>
    </lineage>
</organism>
<gene>
    <name evidence="14" type="ORF">EHV15_12565</name>
</gene>
<dbReference type="InterPro" id="IPR002550">
    <property type="entry name" value="CNNM"/>
</dbReference>
<dbReference type="AlphaFoldDB" id="A0A3P3U214"/>
<dbReference type="PROSITE" id="PS51846">
    <property type="entry name" value="CNNM"/>
    <property type="match status" value="1"/>
</dbReference>
<evidence type="ECO:0000256" key="6">
    <source>
        <dbReference type="ARBA" id="ARBA00022989"/>
    </source>
</evidence>
<dbReference type="GO" id="GO:0005886">
    <property type="term" value="C:plasma membrane"/>
    <property type="evidence" value="ECO:0007669"/>
    <property type="project" value="UniProtKB-SubCell"/>
</dbReference>
<evidence type="ECO:0000256" key="4">
    <source>
        <dbReference type="ARBA" id="ARBA00022692"/>
    </source>
</evidence>